<sequence>MTHEGGKLGSMAVEPIVGKRDNERDKSVFASSCCLGRRHFADARQTPNPSRTPGRPSNPPLFPPEGTRPIRGQWLGVERKIGGTKSQREVNDVSGGARSTAWKFPVTSIYILGHVKKTLFTAGPFDSYILGRVKKTLSTARTLGSQLLEKKKTSQNICRDLGTG</sequence>
<evidence type="ECO:0000313" key="2">
    <source>
        <dbReference type="Proteomes" id="UP000095287"/>
    </source>
</evidence>
<name>A0A1I7XXP3_9BILA</name>
<dbReference type="Proteomes" id="UP000095287">
    <property type="component" value="Unplaced"/>
</dbReference>
<dbReference type="WBParaSite" id="L893_g10648.t1">
    <property type="protein sequence ID" value="L893_g10648.t1"/>
    <property type="gene ID" value="L893_g10648"/>
</dbReference>
<protein>
    <submittedName>
        <fullName evidence="3">Uncharacterized protein</fullName>
    </submittedName>
</protein>
<organism evidence="2 3">
    <name type="scientific">Steinernema glaseri</name>
    <dbReference type="NCBI Taxonomy" id="37863"/>
    <lineage>
        <taxon>Eukaryota</taxon>
        <taxon>Metazoa</taxon>
        <taxon>Ecdysozoa</taxon>
        <taxon>Nematoda</taxon>
        <taxon>Chromadorea</taxon>
        <taxon>Rhabditida</taxon>
        <taxon>Tylenchina</taxon>
        <taxon>Panagrolaimomorpha</taxon>
        <taxon>Strongyloidoidea</taxon>
        <taxon>Steinernematidae</taxon>
        <taxon>Steinernema</taxon>
    </lineage>
</organism>
<evidence type="ECO:0000313" key="3">
    <source>
        <dbReference type="WBParaSite" id="L893_g10648.t1"/>
    </source>
</evidence>
<keyword evidence="2" id="KW-1185">Reference proteome</keyword>
<evidence type="ECO:0000256" key="1">
    <source>
        <dbReference type="SAM" id="MobiDB-lite"/>
    </source>
</evidence>
<feature type="region of interest" description="Disordered" evidence="1">
    <location>
        <begin position="40"/>
        <end position="71"/>
    </location>
</feature>
<reference evidence="3" key="1">
    <citation type="submission" date="2016-11" db="UniProtKB">
        <authorList>
            <consortium name="WormBaseParasite"/>
        </authorList>
    </citation>
    <scope>IDENTIFICATION</scope>
</reference>
<feature type="region of interest" description="Disordered" evidence="1">
    <location>
        <begin position="1"/>
        <end position="22"/>
    </location>
</feature>
<dbReference type="AlphaFoldDB" id="A0A1I7XXP3"/>
<proteinExistence type="predicted"/>
<accession>A0A1I7XXP3</accession>